<feature type="region of interest" description="Disordered" evidence="11">
    <location>
        <begin position="407"/>
        <end position="489"/>
    </location>
</feature>
<dbReference type="AlphaFoldDB" id="A0A9W8ATD1"/>
<comment type="caution">
    <text evidence="13">The sequence shown here is derived from an EMBL/GenBank/DDBJ whole genome shotgun (WGS) entry which is preliminary data.</text>
</comment>
<accession>A0A9W8ATD1</accession>
<feature type="region of interest" description="Disordered" evidence="11">
    <location>
        <begin position="319"/>
        <end position="369"/>
    </location>
</feature>
<dbReference type="InterPro" id="IPR030387">
    <property type="entry name" value="G_Bms1/Tsr1_dom"/>
</dbReference>
<keyword evidence="3" id="KW-0597">Phosphoprotein</keyword>
<evidence type="ECO:0000256" key="4">
    <source>
        <dbReference type="ARBA" id="ARBA00022741"/>
    </source>
</evidence>
<reference evidence="13" key="1">
    <citation type="submission" date="2022-07" db="EMBL/GenBank/DDBJ databases">
        <title>Phylogenomic reconstructions and comparative analyses of Kickxellomycotina fungi.</title>
        <authorList>
            <person name="Reynolds N.K."/>
            <person name="Stajich J.E."/>
            <person name="Barry K."/>
            <person name="Grigoriev I.V."/>
            <person name="Crous P."/>
            <person name="Smith M.E."/>
        </authorList>
    </citation>
    <scope>NUCLEOTIDE SEQUENCE</scope>
    <source>
        <strain evidence="13">RSA 1196</strain>
    </source>
</reference>
<dbReference type="PROSITE" id="PS51714">
    <property type="entry name" value="G_BMS1"/>
    <property type="match status" value="1"/>
</dbReference>
<keyword evidence="8" id="KW-0539">Nucleus</keyword>
<evidence type="ECO:0000256" key="11">
    <source>
        <dbReference type="SAM" id="MobiDB-lite"/>
    </source>
</evidence>
<evidence type="ECO:0000256" key="5">
    <source>
        <dbReference type="ARBA" id="ARBA00022801"/>
    </source>
</evidence>
<evidence type="ECO:0000313" key="14">
    <source>
        <dbReference type="Proteomes" id="UP001150925"/>
    </source>
</evidence>
<evidence type="ECO:0000256" key="9">
    <source>
        <dbReference type="ARBA" id="ARBA00049117"/>
    </source>
</evidence>
<dbReference type="InterPro" id="IPR012948">
    <property type="entry name" value="AARP2CN"/>
</dbReference>
<name>A0A9W8ATD1_9FUNG</name>
<dbReference type="EMBL" id="JANBPY010000422">
    <property type="protein sequence ID" value="KAJ1966939.1"/>
    <property type="molecule type" value="Genomic_DNA"/>
</dbReference>
<protein>
    <submittedName>
        <fullName evidence="13">Glycoside hydrolase 2 (Mannanase, beta-galactosidase)</fullName>
    </submittedName>
</protein>
<dbReference type="Gene3D" id="3.40.50.300">
    <property type="entry name" value="P-loop containing nucleotide triphosphate hydrolases"/>
    <property type="match status" value="1"/>
</dbReference>
<keyword evidence="5 13" id="KW-0378">Hydrolase</keyword>
<dbReference type="GO" id="GO:0030686">
    <property type="term" value="C:90S preribosome"/>
    <property type="evidence" value="ECO:0007669"/>
    <property type="project" value="TreeGrafter"/>
</dbReference>
<dbReference type="GO" id="GO:0000479">
    <property type="term" value="P:endonucleolytic cleavage of tricistronic rRNA transcript (SSU-rRNA, 5.8S rRNA, LSU-rRNA)"/>
    <property type="evidence" value="ECO:0007669"/>
    <property type="project" value="TreeGrafter"/>
</dbReference>
<dbReference type="GO" id="GO:0003924">
    <property type="term" value="F:GTPase activity"/>
    <property type="evidence" value="ECO:0007669"/>
    <property type="project" value="TreeGrafter"/>
</dbReference>
<feature type="compositionally biased region" description="Basic and acidic residues" evidence="11">
    <location>
        <begin position="1076"/>
        <end position="1101"/>
    </location>
</feature>
<dbReference type="GO" id="GO:0034511">
    <property type="term" value="F:U3 snoRNA binding"/>
    <property type="evidence" value="ECO:0007669"/>
    <property type="project" value="TreeGrafter"/>
</dbReference>
<feature type="domain" description="Bms1-type G" evidence="12">
    <location>
        <begin position="37"/>
        <end position="202"/>
    </location>
</feature>
<feature type="compositionally biased region" description="Acidic residues" evidence="11">
    <location>
        <begin position="407"/>
        <end position="439"/>
    </location>
</feature>
<evidence type="ECO:0000256" key="7">
    <source>
        <dbReference type="ARBA" id="ARBA00023134"/>
    </source>
</evidence>
<comment type="subcellular location">
    <subcellularLocation>
        <location evidence="1">Nucleus</location>
        <location evidence="1">Nucleolus</location>
    </subcellularLocation>
</comment>
<feature type="non-terminal residue" evidence="13">
    <location>
        <position position="1"/>
    </location>
</feature>
<dbReference type="FunFam" id="3.40.50.300:FF:000105">
    <property type="entry name" value="BMS1 ribosome biogenesis factor"/>
    <property type="match status" value="1"/>
</dbReference>
<comment type="catalytic activity">
    <reaction evidence="9">
        <text>GTP + H2O = GDP + phosphate + H(+)</text>
        <dbReference type="Rhea" id="RHEA:19669"/>
        <dbReference type="ChEBI" id="CHEBI:15377"/>
        <dbReference type="ChEBI" id="CHEBI:15378"/>
        <dbReference type="ChEBI" id="CHEBI:37565"/>
        <dbReference type="ChEBI" id="CHEBI:43474"/>
        <dbReference type="ChEBI" id="CHEBI:58189"/>
    </reaction>
    <physiologicalReaction direction="left-to-right" evidence="9">
        <dbReference type="Rhea" id="RHEA:19670"/>
    </physiologicalReaction>
</comment>
<dbReference type="CDD" id="cd01882">
    <property type="entry name" value="BMS1"/>
    <property type="match status" value="1"/>
</dbReference>
<evidence type="ECO:0000259" key="12">
    <source>
        <dbReference type="PROSITE" id="PS51714"/>
    </source>
</evidence>
<feature type="region of interest" description="Disordered" evidence="11">
    <location>
        <begin position="523"/>
        <end position="544"/>
    </location>
</feature>
<gene>
    <name evidence="13" type="primary">BMS1</name>
    <name evidence="13" type="ORF">IWQ62_002156</name>
</gene>
<evidence type="ECO:0000256" key="10">
    <source>
        <dbReference type="ARBA" id="ARBA00061391"/>
    </source>
</evidence>
<keyword evidence="14" id="KW-1185">Reference proteome</keyword>
<keyword evidence="7" id="KW-0342">GTP-binding</keyword>
<dbReference type="GO" id="GO:0005654">
    <property type="term" value="C:nucleoplasm"/>
    <property type="evidence" value="ECO:0007669"/>
    <property type="project" value="UniProtKB-ARBA"/>
</dbReference>
<feature type="region of interest" description="Disordered" evidence="11">
    <location>
        <begin position="591"/>
        <end position="617"/>
    </location>
</feature>
<dbReference type="GO" id="GO:0000462">
    <property type="term" value="P:maturation of SSU-rRNA from tricistronic rRNA transcript (SSU-rRNA, 5.8S rRNA, LSU-rRNA)"/>
    <property type="evidence" value="ECO:0007669"/>
    <property type="project" value="TreeGrafter"/>
</dbReference>
<sequence>AFTFQSIGKTQRSAHRNFEKNERRLHVPLVDRTPEVPPPVVIAVAGPPKTGKTTLIKSLVKRYTKHNLQEVKGPITVVSGKKRRLTFIECTNDLNSMIDIAKVADLVLLMIDASYGLEMETFEFLNVLQTHGFPKVMGVLTHLDKFRDNKKLRVTKKRIKQRFWAEIYNGAKLFYLSGVIHGRYPNQEIMNLSRFISVMKFRPLVWRNTHPYMLADRIEDLTDPDLLHSNPKADRTVTIYGYLRGTNLKSFSRVHIPGAGDYTVGEVSVLNDPCPLPDKVRRSLNEKHKLIYAPMAGVGGLMYDKDAVYIQVPGSFTRQGIVPETAPTSDPSGSSDSDRSEEEEEEDDSVVPQFNSTEAGTDISAPSGMGEKMVMGLQDATTTFADMLDESQLKIFSHSAPVRAEELLDEEEAEDDEEEADGYSDDDEVWELEASDDNNSELHGDHTGRSRRPATANFGSQDIEDRELAFADTDNELEDSDDDLVGESSQWKNGLVERAALNFADIKKRVNLMDLVYNPEKYSQRMGQDEGTDSSNDEGDALFRPVNDRQAIEKELEVLDMCKHSINPDKLDEWDDEATLESIRNRFITGSVDHTTHGGHSLETVERDGAATEGASDEEVYDEFEDLETGEVFQGFPAEGEDDVQTAVDTSAGEADDLGNLSDASDTEARVALARRKEELKKKFDAEYDGDQDKDDEDKLDGGLFDEAKERMHKQEELNRAEFADDDEELRAKVEGYRPGKYVRVVLPSMPYEFVTNFNPMYPLILGGLLPNEQNYGFIQVRIKRHRWHRKILKSHDPLIFSLGWRRFQSLPIYSINDGTRNRMLKYTPEHMHCLATMFGPITPPGAGFCCIQSVAHNSQTNPDFRISATGTVLEIDHSMPIVKKLKLTGVPYQINKHTALIKGMFHSPLEVVKFQGASIRTVSGIRGQIRKHLRTPPGDFRATFEDKVLRSDIVFLRAWHTIQPKRYYNPVTSLLLGGQKGDWQGMRLVRDIRRDNRIPVPFNKNSVYRPVERVSRRFNKLELPKKLESSLPFASKPKLPKSQNPNSYMKKRAVAVDPEVRKKRDLLKMVRTVHDARNKEKKAKEKQSRDKRLRQLERENQVVQEKQKRKFKEIFKKQDMAKRKKVSS</sequence>
<dbReference type="SMART" id="SM00785">
    <property type="entry name" value="AARP2CN"/>
    <property type="match status" value="1"/>
</dbReference>
<dbReference type="Pfam" id="PF22298">
    <property type="entry name" value="Tsr1_G-like"/>
    <property type="match status" value="1"/>
</dbReference>
<evidence type="ECO:0000256" key="6">
    <source>
        <dbReference type="ARBA" id="ARBA00022840"/>
    </source>
</evidence>
<dbReference type="InterPro" id="IPR039761">
    <property type="entry name" value="Bms1/Tsr1"/>
</dbReference>
<dbReference type="GO" id="GO:0005525">
    <property type="term" value="F:GTP binding"/>
    <property type="evidence" value="ECO:0007669"/>
    <property type="project" value="UniProtKB-KW"/>
</dbReference>
<dbReference type="Proteomes" id="UP001150925">
    <property type="component" value="Unassembled WGS sequence"/>
</dbReference>
<organism evidence="13 14">
    <name type="scientific">Dispira parvispora</name>
    <dbReference type="NCBI Taxonomy" id="1520584"/>
    <lineage>
        <taxon>Eukaryota</taxon>
        <taxon>Fungi</taxon>
        <taxon>Fungi incertae sedis</taxon>
        <taxon>Zoopagomycota</taxon>
        <taxon>Kickxellomycotina</taxon>
        <taxon>Dimargaritomycetes</taxon>
        <taxon>Dimargaritales</taxon>
        <taxon>Dimargaritaceae</taxon>
        <taxon>Dispira</taxon>
    </lineage>
</organism>
<evidence type="ECO:0000256" key="1">
    <source>
        <dbReference type="ARBA" id="ARBA00004604"/>
    </source>
</evidence>
<dbReference type="Pfam" id="PF08142">
    <property type="entry name" value="AARP2CN"/>
    <property type="match status" value="1"/>
</dbReference>
<keyword evidence="2" id="KW-0690">Ribosome biogenesis</keyword>
<evidence type="ECO:0000256" key="3">
    <source>
        <dbReference type="ARBA" id="ARBA00022553"/>
    </source>
</evidence>
<dbReference type="GO" id="GO:0005524">
    <property type="term" value="F:ATP binding"/>
    <property type="evidence" value="ECO:0007669"/>
    <property type="project" value="UniProtKB-KW"/>
</dbReference>
<feature type="compositionally biased region" description="Acidic residues" evidence="11">
    <location>
        <begin position="473"/>
        <end position="485"/>
    </location>
</feature>
<keyword evidence="6" id="KW-0067">ATP-binding</keyword>
<dbReference type="InterPro" id="IPR027417">
    <property type="entry name" value="P-loop_NTPase"/>
</dbReference>
<dbReference type="PANTHER" id="PTHR12858:SF2">
    <property type="entry name" value="RIBOSOME BIOGENESIS PROTEIN BMS1 HOMOLOG"/>
    <property type="match status" value="1"/>
</dbReference>
<keyword evidence="4" id="KW-0547">Nucleotide-binding</keyword>
<comment type="similarity">
    <text evidence="10">Belongs to the TRAFAC class translation factor GTPase superfamily. Bms1-like GTPase family. BMS1 subfamily.</text>
</comment>
<dbReference type="SMART" id="SM01362">
    <property type="entry name" value="DUF663"/>
    <property type="match status" value="1"/>
</dbReference>
<dbReference type="GO" id="GO:0032040">
    <property type="term" value="C:small-subunit processome"/>
    <property type="evidence" value="ECO:0007669"/>
    <property type="project" value="UniProtKB-ARBA"/>
</dbReference>
<feature type="compositionally biased region" description="Acidic residues" evidence="11">
    <location>
        <begin position="339"/>
        <end position="349"/>
    </location>
</feature>
<dbReference type="InterPro" id="IPR007034">
    <property type="entry name" value="BMS1_TSR1_C"/>
</dbReference>
<proteinExistence type="inferred from homology"/>
<dbReference type="PANTHER" id="PTHR12858">
    <property type="entry name" value="RIBOSOME BIOGENESIS PROTEIN"/>
    <property type="match status" value="1"/>
</dbReference>
<dbReference type="Pfam" id="PF04950">
    <property type="entry name" value="RIBIOP_C"/>
    <property type="match status" value="1"/>
</dbReference>
<evidence type="ECO:0000256" key="2">
    <source>
        <dbReference type="ARBA" id="ARBA00022517"/>
    </source>
</evidence>
<evidence type="ECO:0000313" key="13">
    <source>
        <dbReference type="EMBL" id="KAJ1966939.1"/>
    </source>
</evidence>
<evidence type="ECO:0000256" key="8">
    <source>
        <dbReference type="ARBA" id="ARBA00023242"/>
    </source>
</evidence>
<dbReference type="InterPro" id="IPR037875">
    <property type="entry name" value="Bms1_N"/>
</dbReference>
<dbReference type="SUPFAM" id="SSF52540">
    <property type="entry name" value="P-loop containing nucleoside triphosphate hydrolases"/>
    <property type="match status" value="1"/>
</dbReference>
<feature type="compositionally biased region" description="Acidic residues" evidence="11">
    <location>
        <begin position="530"/>
        <end position="540"/>
    </location>
</feature>
<dbReference type="OrthoDB" id="10260897at2759"/>
<feature type="region of interest" description="Disordered" evidence="11">
    <location>
        <begin position="1076"/>
        <end position="1109"/>
    </location>
</feature>